<evidence type="ECO:0000313" key="2">
    <source>
        <dbReference type="Proteomes" id="UP000305222"/>
    </source>
</evidence>
<dbReference type="Proteomes" id="UP000305222">
    <property type="component" value="Unassembled WGS sequence"/>
</dbReference>
<dbReference type="SUPFAM" id="SSF56601">
    <property type="entry name" value="beta-lactamase/transpeptidase-like"/>
    <property type="match status" value="1"/>
</dbReference>
<organism evidence="1 2">
    <name type="scientific">Bacillus wiedmannii</name>
    <dbReference type="NCBI Taxonomy" id="1890302"/>
    <lineage>
        <taxon>Bacteria</taxon>
        <taxon>Bacillati</taxon>
        <taxon>Bacillota</taxon>
        <taxon>Bacilli</taxon>
        <taxon>Bacillales</taxon>
        <taxon>Bacillaceae</taxon>
        <taxon>Bacillus</taxon>
        <taxon>Bacillus cereus group</taxon>
    </lineage>
</organism>
<sequence length="92" mass="10171">SLQGKGKLKLSQKLVQDMISPQGCSKWTGLGVFLDDSNKDLQMYSLGWGVGFQCIMICYPYRGNGAVIMTNTDLGVHQMEWIIGDVLKTLSL</sequence>
<accession>A0A4U3A186</accession>
<protein>
    <submittedName>
        <fullName evidence="1">Penicillin-binding protein</fullName>
    </submittedName>
</protein>
<dbReference type="EMBL" id="SZON01003254">
    <property type="protein sequence ID" value="TKI81065.1"/>
    <property type="molecule type" value="Genomic_DNA"/>
</dbReference>
<proteinExistence type="predicted"/>
<dbReference type="InterPro" id="IPR012338">
    <property type="entry name" value="Beta-lactam/transpept-like"/>
</dbReference>
<evidence type="ECO:0000313" key="1">
    <source>
        <dbReference type="EMBL" id="TKI81065.1"/>
    </source>
</evidence>
<feature type="non-terminal residue" evidence="1">
    <location>
        <position position="1"/>
    </location>
</feature>
<comment type="caution">
    <text evidence="1">The sequence shown here is derived from an EMBL/GenBank/DDBJ whole genome shotgun (WGS) entry which is preliminary data.</text>
</comment>
<name>A0A4U3A186_9BACI</name>
<gene>
    <name evidence="1" type="ORF">FC699_34275</name>
</gene>
<reference evidence="1 2" key="1">
    <citation type="journal article" date="2019" name="Environ. Microbiol.">
        <title>An active ?-lactamase is a part of an orchestrated cell wall stress resistance network of Bacillus subtilis and related rhizosphere species.</title>
        <authorList>
            <person name="Bucher T."/>
            <person name="Keren-Paz A."/>
            <person name="Hausser J."/>
            <person name="Olender T."/>
            <person name="Cytryn E."/>
            <person name="Kolodkin-Gal I."/>
        </authorList>
    </citation>
    <scope>NUCLEOTIDE SEQUENCE [LARGE SCALE GENOMIC DNA]</scope>
    <source>
        <strain evidence="1 2">I5</strain>
    </source>
</reference>
<dbReference type="AlphaFoldDB" id="A0A4U3A186"/>